<protein>
    <recommendedName>
        <fullName evidence="4">UBZ4-type domain-containing protein</fullName>
    </recommendedName>
</protein>
<feature type="region of interest" description="Disordered" evidence="1">
    <location>
        <begin position="246"/>
        <end position="274"/>
    </location>
</feature>
<dbReference type="RefSeq" id="XP_012178368.1">
    <property type="nucleotide sequence ID" value="XM_012322978.1"/>
</dbReference>
<feature type="compositionally biased region" description="Low complexity" evidence="1">
    <location>
        <begin position="146"/>
        <end position="157"/>
    </location>
</feature>
<dbReference type="AlphaFoldDB" id="J4GJB0"/>
<dbReference type="GeneID" id="24093996"/>
<evidence type="ECO:0008006" key="4">
    <source>
        <dbReference type="Google" id="ProtNLM"/>
    </source>
</evidence>
<dbReference type="OrthoDB" id="1747274at2759"/>
<feature type="compositionally biased region" description="Polar residues" evidence="1">
    <location>
        <begin position="171"/>
        <end position="183"/>
    </location>
</feature>
<dbReference type="Proteomes" id="UP000006352">
    <property type="component" value="Unassembled WGS sequence"/>
</dbReference>
<gene>
    <name evidence="2" type="ORF">FIBRA_01099</name>
</gene>
<evidence type="ECO:0000313" key="3">
    <source>
        <dbReference type="Proteomes" id="UP000006352"/>
    </source>
</evidence>
<name>J4GJB0_9APHY</name>
<dbReference type="Gene3D" id="3.30.160.60">
    <property type="entry name" value="Classic Zinc Finger"/>
    <property type="match status" value="1"/>
</dbReference>
<dbReference type="EMBL" id="HE796915">
    <property type="protein sequence ID" value="CCL99085.1"/>
    <property type="molecule type" value="Genomic_DNA"/>
</dbReference>
<reference evidence="2 3" key="1">
    <citation type="journal article" date="2012" name="Appl. Environ. Microbiol.">
        <title>Short-read sequencing for genomic analysis of the brown rot fungus Fibroporia radiculosa.</title>
        <authorList>
            <person name="Tang J.D."/>
            <person name="Perkins A.D."/>
            <person name="Sonstegard T.S."/>
            <person name="Schroeder S.G."/>
            <person name="Burgess S.C."/>
            <person name="Diehl S.V."/>
        </authorList>
    </citation>
    <scope>NUCLEOTIDE SEQUENCE [LARGE SCALE GENOMIC DNA]</scope>
    <source>
        <strain evidence="2 3">TFFH 294</strain>
    </source>
</reference>
<feature type="region of interest" description="Disordered" evidence="1">
    <location>
        <begin position="138"/>
        <end position="204"/>
    </location>
</feature>
<keyword evidence="3" id="KW-1185">Reference proteome</keyword>
<sequence>MPEMPLTLRLIGLRVTKLKDLRAEAAQKNSGIKRVCLILLFDTAPVDVTIHKFFEPAHNPHPQKRKQAEVEYPLENEPSLTPDGFEETMPGFHEHDEADHASLDALHGDDDFDRDGTMFVQGSSSFAMHLTTSMRNVEFTGSKSRPPNSAPSSSNPPALGPLPTKPVSAAGQRSSIEVSNTAIRRTDNLKRRRSTSQPRTTKANELVEAQTCPICSKLLQVDNQAFNAHIDFCLSKEAIRDAQIAASASPSLKRPSSIKPLSTSKRKKRDIKKR</sequence>
<accession>J4GJB0</accession>
<evidence type="ECO:0000256" key="1">
    <source>
        <dbReference type="SAM" id="MobiDB-lite"/>
    </source>
</evidence>
<evidence type="ECO:0000313" key="2">
    <source>
        <dbReference type="EMBL" id="CCL99085.1"/>
    </source>
</evidence>
<proteinExistence type="predicted"/>
<feature type="compositionally biased region" description="Basic residues" evidence="1">
    <location>
        <begin position="264"/>
        <end position="274"/>
    </location>
</feature>
<organism evidence="2 3">
    <name type="scientific">Fibroporia radiculosa</name>
    <dbReference type="NCBI Taxonomy" id="599839"/>
    <lineage>
        <taxon>Eukaryota</taxon>
        <taxon>Fungi</taxon>
        <taxon>Dikarya</taxon>
        <taxon>Basidiomycota</taxon>
        <taxon>Agaricomycotina</taxon>
        <taxon>Agaricomycetes</taxon>
        <taxon>Polyporales</taxon>
        <taxon>Fibroporiaceae</taxon>
        <taxon>Fibroporia</taxon>
    </lineage>
</organism>
<dbReference type="InParanoid" id="J4GJB0"/>
<dbReference type="STRING" id="599839.J4GJB0"/>
<dbReference type="HOGENOM" id="CLU_1015760_0_0_1"/>